<evidence type="ECO:0000313" key="4">
    <source>
        <dbReference type="Proteomes" id="UP000355283"/>
    </source>
</evidence>
<dbReference type="InterPro" id="IPR016040">
    <property type="entry name" value="NAD(P)-bd_dom"/>
</dbReference>
<evidence type="ECO:0000313" key="3">
    <source>
        <dbReference type="EMBL" id="TFJ84851.1"/>
    </source>
</evidence>
<dbReference type="Gene3D" id="3.40.50.720">
    <property type="entry name" value="NAD(P)-binding Rossmann-like Domain"/>
    <property type="match status" value="1"/>
</dbReference>
<name>A0A4D9CZN2_9STRA</name>
<sequence>MVWRTMPPAYVQFATKICLLLGIISVIRPVRAFSSSRPPPPQSPYDRRSPPINPSTPPTHADLEQGRGSNLYRPFNPLLGPGSRVAIDGANAPGEGSTLARLITMKLFKSRMRPYLVIPSLSKVPTGLGFDQYRGLSRYICTAPVDKMKEGDGRFPPEIDGLVLCSERGYTAHDVREILARVDDGREESRGGIESRAEAGEKTGLKRVVMLSSLGVNRREDMMWKIWQFGVDLEARHQAEQELIVQAHRRGFTYTLIRVGHLRGGGGEEGLGNDFYEQNEGRHHPLNPFPSLAAKRDEAFDLTRRGFTFSYCDNIQGETGRVLAAETFVKALGSAHVEDVAIALVSEQGRTWPNFQVAPWDLF</sequence>
<evidence type="ECO:0000259" key="2">
    <source>
        <dbReference type="Pfam" id="PF13460"/>
    </source>
</evidence>
<reference evidence="3 4" key="1">
    <citation type="submission" date="2019-01" db="EMBL/GenBank/DDBJ databases">
        <title>Nuclear Genome Assembly of the Microalgal Biofuel strain Nannochloropsis salina CCMP1776.</title>
        <authorList>
            <person name="Hovde B."/>
        </authorList>
    </citation>
    <scope>NUCLEOTIDE SEQUENCE [LARGE SCALE GENOMIC DNA]</scope>
    <source>
        <strain evidence="3 4">CCMP1776</strain>
    </source>
</reference>
<dbReference type="AlphaFoldDB" id="A0A4D9CZN2"/>
<proteinExistence type="predicted"/>
<feature type="region of interest" description="Disordered" evidence="1">
    <location>
        <begin position="33"/>
        <end position="67"/>
    </location>
</feature>
<protein>
    <recommendedName>
        <fullName evidence="2">NAD(P)-binding domain-containing protein</fullName>
    </recommendedName>
</protein>
<dbReference type="SUPFAM" id="SSF51735">
    <property type="entry name" value="NAD(P)-binding Rossmann-fold domains"/>
    <property type="match status" value="1"/>
</dbReference>
<dbReference type="EMBL" id="SDOX01000017">
    <property type="protein sequence ID" value="TFJ84851.1"/>
    <property type="molecule type" value="Genomic_DNA"/>
</dbReference>
<gene>
    <name evidence="3" type="ORF">NSK_003883</name>
</gene>
<dbReference type="InterPro" id="IPR036291">
    <property type="entry name" value="NAD(P)-bd_dom_sf"/>
</dbReference>
<keyword evidence="4" id="KW-1185">Reference proteome</keyword>
<dbReference type="Proteomes" id="UP000355283">
    <property type="component" value="Unassembled WGS sequence"/>
</dbReference>
<evidence type="ECO:0000256" key="1">
    <source>
        <dbReference type="SAM" id="MobiDB-lite"/>
    </source>
</evidence>
<dbReference type="Pfam" id="PF13460">
    <property type="entry name" value="NAD_binding_10"/>
    <property type="match status" value="1"/>
</dbReference>
<feature type="domain" description="NAD(P)-binding" evidence="2">
    <location>
        <begin position="192"/>
        <end position="266"/>
    </location>
</feature>
<dbReference type="OrthoDB" id="186967at2759"/>
<organism evidence="3 4">
    <name type="scientific">Nannochloropsis salina CCMP1776</name>
    <dbReference type="NCBI Taxonomy" id="1027361"/>
    <lineage>
        <taxon>Eukaryota</taxon>
        <taxon>Sar</taxon>
        <taxon>Stramenopiles</taxon>
        <taxon>Ochrophyta</taxon>
        <taxon>Eustigmatophyceae</taxon>
        <taxon>Eustigmatales</taxon>
        <taxon>Monodopsidaceae</taxon>
        <taxon>Microchloropsis</taxon>
        <taxon>Microchloropsis salina</taxon>
    </lineage>
</organism>
<accession>A0A4D9CZN2</accession>
<comment type="caution">
    <text evidence="3">The sequence shown here is derived from an EMBL/GenBank/DDBJ whole genome shotgun (WGS) entry which is preliminary data.</text>
</comment>